<keyword evidence="2" id="KW-1185">Reference proteome</keyword>
<organism evidence="1 2">
    <name type="scientific">Paramecium sonneborni</name>
    <dbReference type="NCBI Taxonomy" id="65129"/>
    <lineage>
        <taxon>Eukaryota</taxon>
        <taxon>Sar</taxon>
        <taxon>Alveolata</taxon>
        <taxon>Ciliophora</taxon>
        <taxon>Intramacronucleata</taxon>
        <taxon>Oligohymenophorea</taxon>
        <taxon>Peniculida</taxon>
        <taxon>Parameciidae</taxon>
        <taxon>Paramecium</taxon>
    </lineage>
</organism>
<dbReference type="AlphaFoldDB" id="A0A8S1RD01"/>
<dbReference type="Proteomes" id="UP000692954">
    <property type="component" value="Unassembled WGS sequence"/>
</dbReference>
<evidence type="ECO:0000313" key="1">
    <source>
        <dbReference type="EMBL" id="CAD8124850.1"/>
    </source>
</evidence>
<comment type="caution">
    <text evidence="1">The sequence shown here is derived from an EMBL/GenBank/DDBJ whole genome shotgun (WGS) entry which is preliminary data.</text>
</comment>
<evidence type="ECO:0000313" key="2">
    <source>
        <dbReference type="Proteomes" id="UP000692954"/>
    </source>
</evidence>
<gene>
    <name evidence="1" type="ORF">PSON_ATCC_30995.1.T1540061</name>
</gene>
<accession>A0A8S1RD01</accession>
<reference evidence="1" key="1">
    <citation type="submission" date="2021-01" db="EMBL/GenBank/DDBJ databases">
        <authorList>
            <consortium name="Genoscope - CEA"/>
            <person name="William W."/>
        </authorList>
    </citation>
    <scope>NUCLEOTIDE SEQUENCE</scope>
</reference>
<protein>
    <submittedName>
        <fullName evidence="1">Uncharacterized protein</fullName>
    </submittedName>
</protein>
<name>A0A8S1RD01_9CILI</name>
<dbReference type="EMBL" id="CAJJDN010000154">
    <property type="protein sequence ID" value="CAD8124850.1"/>
    <property type="molecule type" value="Genomic_DNA"/>
</dbReference>
<proteinExistence type="predicted"/>
<sequence>MINDKKQDYKNLRQRNQYRNLIIRILEQQRKKQQQQIIDVLFENDYVLLN</sequence>